<feature type="region of interest" description="Disordered" evidence="11">
    <location>
        <begin position="263"/>
        <end position="325"/>
    </location>
</feature>
<evidence type="ECO:0000256" key="5">
    <source>
        <dbReference type="ARBA" id="ARBA00022833"/>
    </source>
</evidence>
<feature type="domain" description="C2H2-type" evidence="12">
    <location>
        <begin position="551"/>
        <end position="579"/>
    </location>
</feature>
<dbReference type="PROSITE" id="PS50157">
    <property type="entry name" value="ZINC_FINGER_C2H2_2"/>
    <property type="match status" value="22"/>
</dbReference>
<feature type="compositionally biased region" description="Polar residues" evidence="11">
    <location>
        <begin position="106"/>
        <end position="116"/>
    </location>
</feature>
<feature type="domain" description="C2H2-type" evidence="12">
    <location>
        <begin position="665"/>
        <end position="692"/>
    </location>
</feature>
<dbReference type="FunFam" id="3.30.160.60:FF:000891">
    <property type="entry name" value="Zinc finger protein 142"/>
    <property type="match status" value="1"/>
</dbReference>
<dbReference type="FunFam" id="3.30.160.60:FF:004680">
    <property type="match status" value="1"/>
</dbReference>
<dbReference type="FunFam" id="3.30.160.60:FF:001208">
    <property type="entry name" value="Zinc finger protein 142"/>
    <property type="match status" value="1"/>
</dbReference>
<feature type="domain" description="C2H2-type" evidence="12">
    <location>
        <begin position="1710"/>
        <end position="1737"/>
    </location>
</feature>
<dbReference type="Pfam" id="PF12874">
    <property type="entry name" value="zf-met"/>
    <property type="match status" value="1"/>
</dbReference>
<evidence type="ECO:0000256" key="4">
    <source>
        <dbReference type="ARBA" id="ARBA00022771"/>
    </source>
</evidence>
<feature type="domain" description="C2H2-type" evidence="12">
    <location>
        <begin position="403"/>
        <end position="430"/>
    </location>
</feature>
<dbReference type="Pfam" id="PF23612">
    <property type="entry name" value="zf-C2H2_ZN142"/>
    <property type="match status" value="1"/>
</dbReference>
<dbReference type="FunFam" id="3.30.160.60:FF:000883">
    <property type="entry name" value="Zinc finger protein 142"/>
    <property type="match status" value="1"/>
</dbReference>
<dbReference type="FunFam" id="3.30.160.60:FF:002117">
    <property type="entry name" value="Zinc finger protein 142"/>
    <property type="match status" value="1"/>
</dbReference>
<feature type="domain" description="C2H2-type" evidence="12">
    <location>
        <begin position="1450"/>
        <end position="1474"/>
    </location>
</feature>
<dbReference type="FunFam" id="3.30.160.60:FF:001657">
    <property type="entry name" value="Zinc finger protein 142"/>
    <property type="match status" value="1"/>
</dbReference>
<evidence type="ECO:0000256" key="11">
    <source>
        <dbReference type="SAM" id="MobiDB-lite"/>
    </source>
</evidence>
<name>A0A1L8EVQ8_XENLA</name>
<dbReference type="SUPFAM" id="SSF57667">
    <property type="entry name" value="beta-beta-alpha zinc fingers"/>
    <property type="match status" value="11"/>
</dbReference>
<organism evidence="13 14">
    <name type="scientific">Xenopus laevis</name>
    <name type="common">African clawed frog</name>
    <dbReference type="NCBI Taxonomy" id="8355"/>
    <lineage>
        <taxon>Eukaryota</taxon>
        <taxon>Metazoa</taxon>
        <taxon>Chordata</taxon>
        <taxon>Craniata</taxon>
        <taxon>Vertebrata</taxon>
        <taxon>Euteleostomi</taxon>
        <taxon>Amphibia</taxon>
        <taxon>Batrachia</taxon>
        <taxon>Anura</taxon>
        <taxon>Pipoidea</taxon>
        <taxon>Pipidae</taxon>
        <taxon>Xenopodinae</taxon>
        <taxon>Xenopus</taxon>
        <taxon>Xenopus</taxon>
    </lineage>
</organism>
<comment type="subcellular location">
    <subcellularLocation>
        <location evidence="1">Nucleus</location>
    </subcellularLocation>
</comment>
<feature type="compositionally biased region" description="Low complexity" evidence="11">
    <location>
        <begin position="274"/>
        <end position="284"/>
    </location>
</feature>
<dbReference type="FunFam" id="3.30.160.60:FF:001595">
    <property type="entry name" value="Zinc finger protein 142"/>
    <property type="match status" value="1"/>
</dbReference>
<dbReference type="PANTHER" id="PTHR24384">
    <property type="entry name" value="FINGER PUTATIVE TRANSCRIPTION FACTOR FAMILY-RELATED"/>
    <property type="match status" value="1"/>
</dbReference>
<feature type="compositionally biased region" description="Acidic residues" evidence="11">
    <location>
        <begin position="1329"/>
        <end position="1340"/>
    </location>
</feature>
<keyword evidence="8" id="KW-0804">Transcription</keyword>
<dbReference type="CTD" id="108701303"/>
<dbReference type="GO" id="GO:0005634">
    <property type="term" value="C:nucleus"/>
    <property type="evidence" value="ECO:0000318"/>
    <property type="project" value="GO_Central"/>
</dbReference>
<evidence type="ECO:0000256" key="6">
    <source>
        <dbReference type="ARBA" id="ARBA00023015"/>
    </source>
</evidence>
<keyword evidence="5" id="KW-0862">Zinc</keyword>
<dbReference type="Pfam" id="PF23574">
    <property type="entry name" value="zf-C2H2_ZNF142_18"/>
    <property type="match status" value="1"/>
</dbReference>
<keyword evidence="2" id="KW-0479">Metal-binding</keyword>
<dbReference type="GeneID" id="108701303"/>
<dbReference type="GO" id="GO:0045944">
    <property type="term" value="P:positive regulation of transcription by RNA polymerase II"/>
    <property type="evidence" value="ECO:0000318"/>
    <property type="project" value="GO_Central"/>
</dbReference>
<dbReference type="Pfam" id="PF00096">
    <property type="entry name" value="zf-C2H2"/>
    <property type="match status" value="4"/>
</dbReference>
<keyword evidence="6" id="KW-0805">Transcription regulation</keyword>
<dbReference type="FunFam" id="3.30.160.60:FF:001127">
    <property type="entry name" value="Zinc finger protein 142"/>
    <property type="match status" value="1"/>
</dbReference>
<dbReference type="InterPro" id="IPR057829">
    <property type="entry name" value="Znf_C2H2_ZN142_21/23"/>
</dbReference>
<feature type="domain" description="C2H2-type" evidence="12">
    <location>
        <begin position="1682"/>
        <end position="1709"/>
    </location>
</feature>
<keyword evidence="3" id="KW-0677">Repeat</keyword>
<dbReference type="Proteomes" id="UP000186698">
    <property type="component" value="Chromosome 9_10L"/>
</dbReference>
<feature type="coiled-coil region" evidence="10">
    <location>
        <begin position="1219"/>
        <end position="1246"/>
    </location>
</feature>
<dbReference type="Bgee" id="108701303">
    <property type="expression patterns" value="Expressed in testis and 19 other cell types or tissues"/>
</dbReference>
<dbReference type="InterPro" id="IPR036236">
    <property type="entry name" value="Znf_C2H2_sf"/>
</dbReference>
<keyword evidence="10" id="KW-0175">Coiled coil</keyword>
<feature type="compositionally biased region" description="Basic and acidic residues" evidence="11">
    <location>
        <begin position="287"/>
        <end position="300"/>
    </location>
</feature>
<evidence type="ECO:0000313" key="13">
    <source>
        <dbReference type="Proteomes" id="UP000186698"/>
    </source>
</evidence>
<dbReference type="FunFam" id="3.30.160.60:FF:000614">
    <property type="entry name" value="Zinc finger protein 142"/>
    <property type="match status" value="1"/>
</dbReference>
<feature type="region of interest" description="Disordered" evidence="11">
    <location>
        <begin position="1319"/>
        <end position="1346"/>
    </location>
</feature>
<dbReference type="PROSITE" id="PS00028">
    <property type="entry name" value="ZINC_FINGER_C2H2_1"/>
    <property type="match status" value="18"/>
</dbReference>
<keyword evidence="7" id="KW-0238">DNA-binding</keyword>
<dbReference type="RefSeq" id="XP_041433226.1">
    <property type="nucleotide sequence ID" value="XM_041577292.1"/>
</dbReference>
<dbReference type="FunFam" id="3.30.160.60:FF:002871">
    <property type="entry name" value="Zinc finger protein 142"/>
    <property type="match status" value="1"/>
</dbReference>
<feature type="domain" description="C2H2-type" evidence="12">
    <location>
        <begin position="375"/>
        <end position="402"/>
    </location>
</feature>
<dbReference type="InterPro" id="IPR057828">
    <property type="entry name" value="Znf_C2H2_ZNF142_13th"/>
</dbReference>
<feature type="domain" description="C2H2-type" evidence="12">
    <location>
        <begin position="239"/>
        <end position="266"/>
    </location>
</feature>
<accession>A0A1L8EVQ8</accession>
<feature type="domain" description="C2H2-type" evidence="12">
    <location>
        <begin position="465"/>
        <end position="492"/>
    </location>
</feature>
<proteinExistence type="predicted"/>
<dbReference type="SMART" id="SM00355">
    <property type="entry name" value="ZnF_C2H2"/>
    <property type="match status" value="39"/>
</dbReference>
<keyword evidence="4" id="KW-0863">Zinc-finger</keyword>
<dbReference type="FunFam" id="3.30.160.60:FF:001041">
    <property type="entry name" value="Zinc finger protein 142"/>
    <property type="match status" value="1"/>
</dbReference>
<evidence type="ECO:0000256" key="9">
    <source>
        <dbReference type="ARBA" id="ARBA00023242"/>
    </source>
</evidence>
<feature type="compositionally biased region" description="Polar residues" evidence="11">
    <location>
        <begin position="304"/>
        <end position="322"/>
    </location>
</feature>
<dbReference type="Pfam" id="PF23611">
    <property type="entry name" value="zf-C2H2_16"/>
    <property type="match status" value="4"/>
</dbReference>
<dbReference type="FunFam" id="3.30.160.60:FF:002452">
    <property type="entry name" value="zinc finger protein 142 isoform X4"/>
    <property type="match status" value="1"/>
</dbReference>
<feature type="domain" description="C2H2-type" evidence="12">
    <location>
        <begin position="153"/>
        <end position="180"/>
    </location>
</feature>
<feature type="domain" description="C2H2-type" evidence="12">
    <location>
        <begin position="1766"/>
        <end position="1794"/>
    </location>
</feature>
<dbReference type="GO" id="GO:0000978">
    <property type="term" value="F:RNA polymerase II cis-regulatory region sequence-specific DNA binding"/>
    <property type="evidence" value="ECO:0007669"/>
    <property type="project" value="TreeGrafter"/>
</dbReference>
<feature type="domain" description="C2H2-type" evidence="12">
    <location>
        <begin position="1823"/>
        <end position="1850"/>
    </location>
</feature>
<dbReference type="FunFam" id="3.30.160.60:FF:000994">
    <property type="entry name" value="zinc finger protein 142"/>
    <property type="match status" value="1"/>
</dbReference>
<dbReference type="GO" id="GO:0000981">
    <property type="term" value="F:DNA-binding transcription factor activity, RNA polymerase II-specific"/>
    <property type="evidence" value="ECO:0007669"/>
    <property type="project" value="TreeGrafter"/>
</dbReference>
<evidence type="ECO:0000313" key="14">
    <source>
        <dbReference type="RefSeq" id="XP_041433226.1"/>
    </source>
</evidence>
<feature type="domain" description="C2H2-type" evidence="12">
    <location>
        <begin position="693"/>
        <end position="720"/>
    </location>
</feature>
<dbReference type="FunFam" id="3.30.160.60:FF:001033">
    <property type="entry name" value="Zinc finger protein 142"/>
    <property type="match status" value="1"/>
</dbReference>
<feature type="domain" description="C2H2-type" evidence="12">
    <location>
        <begin position="609"/>
        <end position="636"/>
    </location>
</feature>
<feature type="domain" description="C2H2-type" evidence="12">
    <location>
        <begin position="752"/>
        <end position="780"/>
    </location>
</feature>
<feature type="region of interest" description="Disordered" evidence="11">
    <location>
        <begin position="106"/>
        <end position="129"/>
    </location>
</feature>
<evidence type="ECO:0000256" key="1">
    <source>
        <dbReference type="ARBA" id="ARBA00004123"/>
    </source>
</evidence>
<feature type="domain" description="C2H2-type" evidence="12">
    <location>
        <begin position="1478"/>
        <end position="1506"/>
    </location>
</feature>
<feature type="domain" description="C2H2-type" evidence="12">
    <location>
        <begin position="1738"/>
        <end position="1765"/>
    </location>
</feature>
<evidence type="ECO:0000256" key="8">
    <source>
        <dbReference type="ARBA" id="ARBA00023163"/>
    </source>
</evidence>
<gene>
    <name evidence="14" type="primary">znf142.L</name>
</gene>
<dbReference type="PaxDb" id="8355-A0A1L8EVQ8"/>
<reference evidence="14" key="1">
    <citation type="submission" date="2025-08" db="UniProtKB">
        <authorList>
            <consortium name="RefSeq"/>
        </authorList>
    </citation>
    <scope>IDENTIFICATION</scope>
    <source>
        <strain evidence="14">J_2021</strain>
        <tissue evidence="14">Erythrocytes</tissue>
    </source>
</reference>
<evidence type="ECO:0000256" key="7">
    <source>
        <dbReference type="ARBA" id="ARBA00023125"/>
    </source>
</evidence>
<dbReference type="InterPro" id="IPR013087">
    <property type="entry name" value="Znf_C2H2_type"/>
</dbReference>
<dbReference type="FunFam" id="3.30.160.60:FF:004443">
    <property type="match status" value="1"/>
</dbReference>
<feature type="domain" description="C2H2-type" evidence="12">
    <location>
        <begin position="1591"/>
        <end position="1613"/>
    </location>
</feature>
<evidence type="ECO:0000256" key="2">
    <source>
        <dbReference type="ARBA" id="ARBA00022723"/>
    </source>
</evidence>
<feature type="region of interest" description="Disordered" evidence="11">
    <location>
        <begin position="1874"/>
        <end position="1894"/>
    </location>
</feature>
<keyword evidence="9" id="KW-0539">Nucleus</keyword>
<dbReference type="GO" id="GO:0008270">
    <property type="term" value="F:zinc ion binding"/>
    <property type="evidence" value="ECO:0007669"/>
    <property type="project" value="UniProtKB-KW"/>
</dbReference>
<dbReference type="PANTHER" id="PTHR24384:SF189">
    <property type="entry name" value="C2H2-TYPE DOMAIN-CONTAINING PROTEIN-RELATED"/>
    <property type="match status" value="1"/>
</dbReference>
<evidence type="ECO:0000259" key="12">
    <source>
        <dbReference type="PROSITE" id="PS50157"/>
    </source>
</evidence>
<keyword evidence="13" id="KW-1185">Reference proteome</keyword>
<protein>
    <submittedName>
        <fullName evidence="14">Zinc finger protein 142 isoform X1</fullName>
    </submittedName>
</protein>
<feature type="region of interest" description="Disordered" evidence="11">
    <location>
        <begin position="1169"/>
        <end position="1189"/>
    </location>
</feature>
<sequence>MAKLELSKSCNWTEKSSEDLLLQSDIPGKQREEPPCTVPAQKHEALHPSNIIQSGIASDMKMVALNVTGPEMLKGNSSDLRDLSQDDSTFSSSSLLPQDLCSQLLPNEASNLPNNSHGDENRPSARGVRCGYKQTNKQTSKGDNGYSAKSEHFLCPVCSNEYKAPSELKGHFKSHVPPRQDFNCWKVSCPFRTQDRKHFQLHLRKEHCLTPVTCAHRTCRWLFPNSEEMNLHFRYHFPFHCSQCDFVSSNTKLFSQHKKEHNAEKDNCLGGGTTQPLQVPTTQPRQDIPHDSLKPNKKAEYASLSPQQTMKRAKTTTKNGISKENPMCVTDGDSSTFTAFKNNATKVKNSHTVKNKSKAFKGDVENGKEHLFKTHMCPECKRCFKKRTHLADHLHLHFPDPNLQCPNCHKFFTSSSKLKIHMMREAGEKTHRCPLCNYSSVEKNALNRHMASIHEGVSNFYSDTYSCPVCQETFNLSQALKDHMKGHKSDPQLHLCFEQDCNQAMSDRKEFLRHLKESHGIQAVECRYHACSLLFKSREEMEQHRKNHYAFHCQECDFVCSNKHTFRKHKKCGHPGKEELSCPFCSFKSFNPVEYNDHVGKMHANEKIHRCGDCDFATAHKRVLIRHTLLHTGEKPHKCTQCDFMCRDISYLSKHMLTHSSDKNYMCTECGYITKWKHYLNVHMRKHSGDLRYHCNQCAYRCHRADQLSSHKLRHQGKNLICEVCGFGCKRKYELQKHMQSKHSQTCQIPMYQCRYCNYQTKYKQALHNHENCKHTKHREFHCVLCPYRTFSNTSLFFHKRKAHGYTPGDKDWLARYARMKQDISQSDLLFLYTSSSTKSPEKPVPSGAEQNSCLDPLMLSSKVDSSLNVQEAGCLQVADMTEPSGDNNISVTDESLLATITLEPVETCSIEIEDYPVQIQLSETAEEALGTCEDSLHTREELLCFNESLEVENNINCGQVYDEETDPNLEDNNKMNDDSSETRAKFNQEPLLCDLNDKCADIPVHVGANLDLQHNGIPLEVDESWAHVVKDGVQLTIICESTELADDSTAEEENSATFQGNVEEISRPESMLRTLRKQDREQAETLVLEGRVQMLVVQSSTPVYRCEKCPYITRKEGCMLQHSKSGCHTRKSSLVCEECGASFKQQRGLNTHIIKKCPVMLKRKKSSAQAASSTEATIPETGLEAPASDQGIMEESQASLTSEIHVEHVLSSCQDLVLEDFKGSINEKNNVLEKVENQIIEFSSASENLATDPLMSSGYQDSKKYKFEHGKFRCMFCSFVCSRECTIICHVRDNCRELRGTSNEAALRRHLQQNHGLMEVTERSVSSMDDESQNTEEDDDHKKESVYKISSDPCNDSRISCPSCPFTCSQNRAMRTHVKKGCLKPGELQCPLCSFRCMSAAALKRHKVLHQKYSRNQAQLKCKQCDFTCKQPRCMNQHVNIHHEGVKPHRCRYCDFSTTRRYRLDAHESLHTGVGRISCDSCIRTFGTNSKLRLHQRRVHEKKPTHFCSLCDYSGYSQNDIARHMGSCHNGELAFPCDVCQASFSSEAALKQHTIRKHQEKATQQCLQCQFSCHSLATLRCHLQKHHLQLDCSICKQTFCHRKDLEEHRKSHFAHHCHLCQYAAKDRQQLVHHYIEEHETLALPGSEQELGLLCCPFCSFSCRHQLVYDHHVKGHGGIRVYKCSDCDYTTKNKQKITWHSRIHTGEKPYKCHLCSYACADPSRLKYHMRIHKDEKKYLCPECGYKCKWVNQLKYHMTKHTGLKPYQCEECDYCTNRADALRVHRETRHREVRSFICEQCGKAFKTRFLLKTHMRKHSEEKPYVCNLCQSSFRWPAGLRHHYLTHTNQHPFFCQYCTYRAKQKFQVVKHLQKHHPDQPDITKGIGKDPSMPSVQTCDSAEAKANQPLDCEGDSLSGMNLQ</sequence>
<feature type="domain" description="C2H2-type" evidence="12">
    <location>
        <begin position="1536"/>
        <end position="1564"/>
    </location>
</feature>
<evidence type="ECO:0000256" key="3">
    <source>
        <dbReference type="ARBA" id="ARBA00022737"/>
    </source>
</evidence>
<feature type="domain" description="C2H2-type" evidence="12">
    <location>
        <begin position="637"/>
        <end position="664"/>
    </location>
</feature>
<feature type="domain" description="C2H2-type" evidence="12">
    <location>
        <begin position="431"/>
        <end position="459"/>
    </location>
</feature>
<dbReference type="InterPro" id="IPR056438">
    <property type="entry name" value="Znf-C2H2_CTCF"/>
</dbReference>
<feature type="compositionally biased region" description="Low complexity" evidence="11">
    <location>
        <begin position="1169"/>
        <end position="1178"/>
    </location>
</feature>
<feature type="domain" description="C2H2-type" evidence="12">
    <location>
        <begin position="1795"/>
        <end position="1822"/>
    </location>
</feature>
<dbReference type="STRING" id="8355.A0A1L8EVQ8"/>
<dbReference type="FunFam" id="3.30.160.60:FF:001062">
    <property type="entry name" value="Zinc finger protein 142"/>
    <property type="match status" value="1"/>
</dbReference>
<dbReference type="InterPro" id="IPR050752">
    <property type="entry name" value="C2H2-ZF_domain"/>
</dbReference>
<evidence type="ECO:0000256" key="10">
    <source>
        <dbReference type="SAM" id="Coils"/>
    </source>
</evidence>
<dbReference type="Gene3D" id="3.30.160.60">
    <property type="entry name" value="Classic Zinc Finger"/>
    <property type="match status" value="17"/>
</dbReference>
<dbReference type="OrthoDB" id="6077919at2759"/>